<dbReference type="AlphaFoldDB" id="Q2SH63"/>
<proteinExistence type="predicted"/>
<organism evidence="1 2">
    <name type="scientific">Hahella chejuensis (strain KCTC 2396)</name>
    <dbReference type="NCBI Taxonomy" id="349521"/>
    <lineage>
        <taxon>Bacteria</taxon>
        <taxon>Pseudomonadati</taxon>
        <taxon>Pseudomonadota</taxon>
        <taxon>Gammaproteobacteria</taxon>
        <taxon>Oceanospirillales</taxon>
        <taxon>Hahellaceae</taxon>
        <taxon>Hahella</taxon>
    </lineage>
</organism>
<dbReference type="Proteomes" id="UP000000238">
    <property type="component" value="Chromosome"/>
</dbReference>
<keyword evidence="2" id="KW-1185">Reference proteome</keyword>
<protein>
    <submittedName>
        <fullName evidence="1">Uncharacterized protein</fullName>
    </submittedName>
</protein>
<accession>Q2SH63</accession>
<evidence type="ECO:0000313" key="2">
    <source>
        <dbReference type="Proteomes" id="UP000000238"/>
    </source>
</evidence>
<name>Q2SH63_HAHCH</name>
<dbReference type="KEGG" id="hch:HCH_03252"/>
<dbReference type="STRING" id="349521.HCH_03252"/>
<dbReference type="EMBL" id="CP000155">
    <property type="protein sequence ID" value="ABC30011.1"/>
    <property type="molecule type" value="Genomic_DNA"/>
</dbReference>
<sequence>MKINGLYMDRDLNSNIYLFNDEYFVDTIKKTQNILDKLGIKIDGKSTLFLYDPEMEEDFDIESAINIDNIIDRFNTWPQLGCVGLRYKNGSIDVSYLKEPKETFLRCVQVSFSENIYTLKNEISFIVKIIVSLHEGLNAFRTISDIEEQALSHDVVTTYNKNYWLDVMSREMMNKCDFIPSGNIHKLGSGSFAFIVDKNYMPKIASAESLKL</sequence>
<evidence type="ECO:0000313" key="1">
    <source>
        <dbReference type="EMBL" id="ABC30011.1"/>
    </source>
</evidence>
<dbReference type="HOGENOM" id="CLU_1298337_0_0_6"/>
<reference evidence="1 2" key="1">
    <citation type="journal article" date="2005" name="Nucleic Acids Res.">
        <title>Genomic blueprint of Hahella chejuensis, a marine microbe producing an algicidal agent.</title>
        <authorList>
            <person name="Jeong H."/>
            <person name="Yim J.H."/>
            <person name="Lee C."/>
            <person name="Choi S.-H."/>
            <person name="Park Y.K."/>
            <person name="Yoon S.H."/>
            <person name="Hur C.-G."/>
            <person name="Kang H.-Y."/>
            <person name="Kim D."/>
            <person name="Lee H.H."/>
            <person name="Park K.H."/>
            <person name="Park S.-H."/>
            <person name="Park H.-S."/>
            <person name="Lee H.K."/>
            <person name="Oh T.K."/>
            <person name="Kim J.F."/>
        </authorList>
    </citation>
    <scope>NUCLEOTIDE SEQUENCE [LARGE SCALE GENOMIC DNA]</scope>
    <source>
        <strain evidence="1 2">KCTC 2396</strain>
    </source>
</reference>
<gene>
    <name evidence="1" type="ordered locus">HCH_03252</name>
</gene>